<comment type="caution">
    <text evidence="1">The sequence shown here is derived from an EMBL/GenBank/DDBJ whole genome shotgun (WGS) entry which is preliminary data.</text>
</comment>
<evidence type="ECO:0000313" key="2">
    <source>
        <dbReference type="Proteomes" id="UP001060215"/>
    </source>
</evidence>
<proteinExistence type="predicted"/>
<reference evidence="1 2" key="1">
    <citation type="journal article" date="2022" name="Plant J.">
        <title>Chromosome-level genome of Camellia lanceoleosa provides a valuable resource for understanding genome evolution and self-incompatibility.</title>
        <authorList>
            <person name="Gong W."/>
            <person name="Xiao S."/>
            <person name="Wang L."/>
            <person name="Liao Z."/>
            <person name="Chang Y."/>
            <person name="Mo W."/>
            <person name="Hu G."/>
            <person name="Li W."/>
            <person name="Zhao G."/>
            <person name="Zhu H."/>
            <person name="Hu X."/>
            <person name="Ji K."/>
            <person name="Xiang X."/>
            <person name="Song Q."/>
            <person name="Yuan D."/>
            <person name="Jin S."/>
            <person name="Zhang L."/>
        </authorList>
    </citation>
    <scope>NUCLEOTIDE SEQUENCE [LARGE SCALE GENOMIC DNA]</scope>
    <source>
        <strain evidence="1">SQ_2022a</strain>
    </source>
</reference>
<dbReference type="EMBL" id="CM045759">
    <property type="protein sequence ID" value="KAI8018623.1"/>
    <property type="molecule type" value="Genomic_DNA"/>
</dbReference>
<name>A0ACC0I085_9ERIC</name>
<gene>
    <name evidence="1" type="ORF">LOK49_LG04G00303</name>
</gene>
<protein>
    <submittedName>
        <fullName evidence="1">Small heat shock protein C2</fullName>
    </submittedName>
</protein>
<sequence>MESQLVRRRMNTIAGHFATAAAADDIAAAASHIFPLNCSSSLNSVIRRCDNRMHFARQGSSSQACFMRQASTSTEQVSSAQSCVYLNKSCGSANEGSSNAFEAPLFSRPIARMQQNYPNVSSIQPVVEKCKSAPPEPPKFSRPNRKINEQSHSRSRNRIHPFQSTGLEWSPRMDVAESGCNYILTVELPGVNINDIRVEINDQILTVVAKNSNQCWRVASSNDTYHKREISQGPYKVVWTLPSNLNKDGVSAEFVDGLLRIAIPKL</sequence>
<keyword evidence="1" id="KW-0346">Stress response</keyword>
<dbReference type="Proteomes" id="UP001060215">
    <property type="component" value="Chromosome 2"/>
</dbReference>
<evidence type="ECO:0000313" key="1">
    <source>
        <dbReference type="EMBL" id="KAI8018623.1"/>
    </source>
</evidence>
<accession>A0ACC0I085</accession>
<keyword evidence="2" id="KW-1185">Reference proteome</keyword>
<organism evidence="1 2">
    <name type="scientific">Camellia lanceoleosa</name>
    <dbReference type="NCBI Taxonomy" id="1840588"/>
    <lineage>
        <taxon>Eukaryota</taxon>
        <taxon>Viridiplantae</taxon>
        <taxon>Streptophyta</taxon>
        <taxon>Embryophyta</taxon>
        <taxon>Tracheophyta</taxon>
        <taxon>Spermatophyta</taxon>
        <taxon>Magnoliopsida</taxon>
        <taxon>eudicotyledons</taxon>
        <taxon>Gunneridae</taxon>
        <taxon>Pentapetalae</taxon>
        <taxon>asterids</taxon>
        <taxon>Ericales</taxon>
        <taxon>Theaceae</taxon>
        <taxon>Camellia</taxon>
    </lineage>
</organism>